<proteinExistence type="predicted"/>
<sequence length="151" mass="15857">MPPHPLGPGPHPGGIPGMQSHGPPPGLGTPLPGSFGNHRPGGQMSQGAPPQSHNNTSSSHSSSHHHGSSQSRQSTSSSSERDRKPNYRCIITLSGHNKAVSSVKFSHSGDWLASSSADKMIKIWNVSDGKFEKTIVGHKLGVNDVSWSSDS</sequence>
<evidence type="ECO:0000256" key="3">
    <source>
        <dbReference type="PROSITE-ProRule" id="PRU00221"/>
    </source>
</evidence>
<dbReference type="Gene3D" id="2.130.10.10">
    <property type="entry name" value="YVTN repeat-like/Quinoprotein amine dehydrogenase"/>
    <property type="match status" value="1"/>
</dbReference>
<feature type="compositionally biased region" description="Pro residues" evidence="4">
    <location>
        <begin position="1"/>
        <end position="13"/>
    </location>
</feature>
<keyword evidence="1 3" id="KW-0853">WD repeat</keyword>
<dbReference type="PANTHER" id="PTHR22847:SF637">
    <property type="entry name" value="WD REPEAT DOMAIN 5B"/>
    <property type="match status" value="1"/>
</dbReference>
<feature type="repeat" description="WD" evidence="3">
    <location>
        <begin position="93"/>
        <end position="134"/>
    </location>
</feature>
<evidence type="ECO:0000313" key="6">
    <source>
        <dbReference type="Proteomes" id="UP000194236"/>
    </source>
</evidence>
<dbReference type="EMBL" id="MUJZ01071954">
    <property type="protein sequence ID" value="OTF69158.1"/>
    <property type="molecule type" value="Genomic_DNA"/>
</dbReference>
<organism evidence="5 6">
    <name type="scientific">Euroglyphus maynei</name>
    <name type="common">Mayne's house dust mite</name>
    <dbReference type="NCBI Taxonomy" id="6958"/>
    <lineage>
        <taxon>Eukaryota</taxon>
        <taxon>Metazoa</taxon>
        <taxon>Ecdysozoa</taxon>
        <taxon>Arthropoda</taxon>
        <taxon>Chelicerata</taxon>
        <taxon>Arachnida</taxon>
        <taxon>Acari</taxon>
        <taxon>Acariformes</taxon>
        <taxon>Sarcoptiformes</taxon>
        <taxon>Astigmata</taxon>
        <taxon>Psoroptidia</taxon>
        <taxon>Analgoidea</taxon>
        <taxon>Pyroglyphidae</taxon>
        <taxon>Pyroglyphinae</taxon>
        <taxon>Euroglyphus</taxon>
    </lineage>
</organism>
<gene>
    <name evidence="5" type="ORF">BLA29_012687</name>
</gene>
<reference evidence="5 6" key="1">
    <citation type="submission" date="2017-03" db="EMBL/GenBank/DDBJ databases">
        <title>Genome Survey of Euroglyphus maynei.</title>
        <authorList>
            <person name="Arlian L.G."/>
            <person name="Morgan M.S."/>
            <person name="Rider S.D."/>
        </authorList>
    </citation>
    <scope>NUCLEOTIDE SEQUENCE [LARGE SCALE GENOMIC DNA]</scope>
    <source>
        <strain evidence="5">Arlian Lab</strain>
        <tissue evidence="5">Whole body</tissue>
    </source>
</reference>
<dbReference type="Proteomes" id="UP000194236">
    <property type="component" value="Unassembled WGS sequence"/>
</dbReference>
<evidence type="ECO:0000256" key="4">
    <source>
        <dbReference type="SAM" id="MobiDB-lite"/>
    </source>
</evidence>
<dbReference type="GO" id="GO:0048188">
    <property type="term" value="C:Set1C/COMPASS complex"/>
    <property type="evidence" value="ECO:0007669"/>
    <property type="project" value="TreeGrafter"/>
</dbReference>
<dbReference type="PROSITE" id="PS00678">
    <property type="entry name" value="WD_REPEATS_1"/>
    <property type="match status" value="1"/>
</dbReference>
<dbReference type="Pfam" id="PF00400">
    <property type="entry name" value="WD40"/>
    <property type="match status" value="2"/>
</dbReference>
<keyword evidence="2" id="KW-0677">Repeat</keyword>
<feature type="compositionally biased region" description="Low complexity" evidence="4">
    <location>
        <begin position="52"/>
        <end position="61"/>
    </location>
</feature>
<keyword evidence="6" id="KW-1185">Reference proteome</keyword>
<protein>
    <submittedName>
        <fullName evidence="5">Uncharacterized protein</fullName>
    </submittedName>
</protein>
<accession>A0A1Y3AMJ0</accession>
<comment type="caution">
    <text evidence="5">The sequence shown here is derived from an EMBL/GenBank/DDBJ whole genome shotgun (WGS) entry which is preliminary data.</text>
</comment>
<dbReference type="PROSITE" id="PS50082">
    <property type="entry name" value="WD_REPEATS_2"/>
    <property type="match status" value="1"/>
</dbReference>
<dbReference type="InterPro" id="IPR036322">
    <property type="entry name" value="WD40_repeat_dom_sf"/>
</dbReference>
<dbReference type="AlphaFoldDB" id="A0A1Y3AMJ0"/>
<feature type="compositionally biased region" description="Low complexity" evidence="4">
    <location>
        <begin position="68"/>
        <end position="78"/>
    </location>
</feature>
<dbReference type="SMART" id="SM00320">
    <property type="entry name" value="WD40"/>
    <property type="match status" value="1"/>
</dbReference>
<feature type="non-terminal residue" evidence="5">
    <location>
        <position position="151"/>
    </location>
</feature>
<dbReference type="OrthoDB" id="674604at2759"/>
<dbReference type="InterPro" id="IPR019775">
    <property type="entry name" value="WD40_repeat_CS"/>
</dbReference>
<dbReference type="PROSITE" id="PS50294">
    <property type="entry name" value="WD_REPEATS_REGION"/>
    <property type="match status" value="1"/>
</dbReference>
<evidence type="ECO:0000313" key="5">
    <source>
        <dbReference type="EMBL" id="OTF69158.1"/>
    </source>
</evidence>
<evidence type="ECO:0000256" key="1">
    <source>
        <dbReference type="ARBA" id="ARBA00022574"/>
    </source>
</evidence>
<dbReference type="GO" id="GO:0042393">
    <property type="term" value="F:histone binding"/>
    <property type="evidence" value="ECO:0007669"/>
    <property type="project" value="TreeGrafter"/>
</dbReference>
<dbReference type="SUPFAM" id="SSF50978">
    <property type="entry name" value="WD40 repeat-like"/>
    <property type="match status" value="1"/>
</dbReference>
<dbReference type="PANTHER" id="PTHR22847">
    <property type="entry name" value="WD40 REPEAT PROTEIN"/>
    <property type="match status" value="1"/>
</dbReference>
<dbReference type="InterPro" id="IPR015943">
    <property type="entry name" value="WD40/YVTN_repeat-like_dom_sf"/>
</dbReference>
<evidence type="ECO:0000256" key="2">
    <source>
        <dbReference type="ARBA" id="ARBA00022737"/>
    </source>
</evidence>
<dbReference type="InterPro" id="IPR001680">
    <property type="entry name" value="WD40_rpt"/>
</dbReference>
<feature type="region of interest" description="Disordered" evidence="4">
    <location>
        <begin position="1"/>
        <end position="87"/>
    </location>
</feature>
<name>A0A1Y3AMJ0_EURMA</name>